<dbReference type="EMBL" id="BKCP01013181">
    <property type="protein sequence ID" value="GER57282.1"/>
    <property type="molecule type" value="Genomic_DNA"/>
</dbReference>
<organism evidence="4 5">
    <name type="scientific">Striga asiatica</name>
    <name type="common">Asiatic witchweed</name>
    <name type="synonym">Buchnera asiatica</name>
    <dbReference type="NCBI Taxonomy" id="4170"/>
    <lineage>
        <taxon>Eukaryota</taxon>
        <taxon>Viridiplantae</taxon>
        <taxon>Streptophyta</taxon>
        <taxon>Embryophyta</taxon>
        <taxon>Tracheophyta</taxon>
        <taxon>Spermatophyta</taxon>
        <taxon>Magnoliopsida</taxon>
        <taxon>eudicotyledons</taxon>
        <taxon>Gunneridae</taxon>
        <taxon>Pentapetalae</taxon>
        <taxon>asterids</taxon>
        <taxon>lamiids</taxon>
        <taxon>Lamiales</taxon>
        <taxon>Orobanchaceae</taxon>
        <taxon>Buchnereae</taxon>
        <taxon>Striga</taxon>
    </lineage>
</organism>
<evidence type="ECO:0000313" key="5">
    <source>
        <dbReference type="Proteomes" id="UP000325081"/>
    </source>
</evidence>
<dbReference type="Gene3D" id="1.25.40.10">
    <property type="entry name" value="Tetratricopeptide repeat domain"/>
    <property type="match status" value="1"/>
</dbReference>
<keyword evidence="2" id="KW-0175">Coiled coil</keyword>
<dbReference type="AlphaFoldDB" id="A0A5A7RJF0"/>
<dbReference type="InterPro" id="IPR019734">
    <property type="entry name" value="TPR_rpt"/>
</dbReference>
<accession>A0A5A7RJF0</accession>
<name>A0A5A7RJF0_STRAF</name>
<sequence length="395" mass="44569">MNTLNPLAAKPAGSRPQLIHHRQSHSRRIYPLYSRPPAPPPPPPSHFPRSAVRASAHNPNPSRPKNPPNLATIPAIPNSSPIKHALIAAAAIFLSGFHFPQKPAVAAPTSPAPAAIETTVDDSVPNEEKEKPAGDRPSAASVETTAKDSDSNEENANPAGEQPPAATVETTTKDSDSNKENDSNYIDELKRSFEFKLETRDLPEAALILDKLTELEPDVIGWRMLRADLYTNTGEFQLAREIYHDLLHKNPSCLDACQGLWNVDLHEESEVELKKTEERVLEAIRLSEESNESLRLRDFKFLLAHIRELEGKYDEALELYHELEKEEPGDFRIYLARGFLYFLLKRKDEAKANFEKFRELAPEGSIGGQYLDNETRIQELLVQEMQWLEIRNRRN</sequence>
<reference evidence="5" key="1">
    <citation type="journal article" date="2019" name="Curr. Biol.">
        <title>Genome Sequence of Striga asiatica Provides Insight into the Evolution of Plant Parasitism.</title>
        <authorList>
            <person name="Yoshida S."/>
            <person name="Kim S."/>
            <person name="Wafula E.K."/>
            <person name="Tanskanen J."/>
            <person name="Kim Y.M."/>
            <person name="Honaas L."/>
            <person name="Yang Z."/>
            <person name="Spallek T."/>
            <person name="Conn C.E."/>
            <person name="Ichihashi Y."/>
            <person name="Cheong K."/>
            <person name="Cui S."/>
            <person name="Der J.P."/>
            <person name="Gundlach H."/>
            <person name="Jiao Y."/>
            <person name="Hori C."/>
            <person name="Ishida J.K."/>
            <person name="Kasahara H."/>
            <person name="Kiba T."/>
            <person name="Kim M.S."/>
            <person name="Koo N."/>
            <person name="Laohavisit A."/>
            <person name="Lee Y.H."/>
            <person name="Lumba S."/>
            <person name="McCourt P."/>
            <person name="Mortimer J.C."/>
            <person name="Mutuku J.M."/>
            <person name="Nomura T."/>
            <person name="Sasaki-Sekimoto Y."/>
            <person name="Seto Y."/>
            <person name="Wang Y."/>
            <person name="Wakatake T."/>
            <person name="Sakakibara H."/>
            <person name="Demura T."/>
            <person name="Yamaguchi S."/>
            <person name="Yoneyama K."/>
            <person name="Manabe R.I."/>
            <person name="Nelson D.C."/>
            <person name="Schulman A.H."/>
            <person name="Timko M.P."/>
            <person name="dePamphilis C.W."/>
            <person name="Choi D."/>
            <person name="Shirasu K."/>
        </authorList>
    </citation>
    <scope>NUCLEOTIDE SEQUENCE [LARGE SCALE GENOMIC DNA]</scope>
    <source>
        <strain evidence="5">cv. UVA1</strain>
    </source>
</reference>
<gene>
    <name evidence="4" type="ORF">STAS_35076</name>
</gene>
<feature type="compositionally biased region" description="Basic and acidic residues" evidence="3">
    <location>
        <begin position="171"/>
        <end position="183"/>
    </location>
</feature>
<feature type="region of interest" description="Disordered" evidence="3">
    <location>
        <begin position="1"/>
        <end position="75"/>
    </location>
</feature>
<feature type="region of interest" description="Disordered" evidence="3">
    <location>
        <begin position="118"/>
        <end position="183"/>
    </location>
</feature>
<proteinExistence type="predicted"/>
<feature type="compositionally biased region" description="Basic residues" evidence="3">
    <location>
        <begin position="18"/>
        <end position="28"/>
    </location>
</feature>
<evidence type="ECO:0000256" key="3">
    <source>
        <dbReference type="SAM" id="MobiDB-lite"/>
    </source>
</evidence>
<feature type="compositionally biased region" description="Pro residues" evidence="3">
    <location>
        <begin position="34"/>
        <end position="46"/>
    </location>
</feature>
<keyword evidence="1" id="KW-0802">TPR repeat</keyword>
<evidence type="ECO:0000256" key="1">
    <source>
        <dbReference type="PROSITE-ProRule" id="PRU00339"/>
    </source>
</evidence>
<feature type="non-terminal residue" evidence="4">
    <location>
        <position position="395"/>
    </location>
</feature>
<dbReference type="PROSITE" id="PS50005">
    <property type="entry name" value="TPR"/>
    <property type="match status" value="1"/>
</dbReference>
<protein>
    <submittedName>
        <fullName evidence="4">Tetratricopeptide repeat protein</fullName>
    </submittedName>
</protein>
<dbReference type="InterPro" id="IPR011990">
    <property type="entry name" value="TPR-like_helical_dom_sf"/>
</dbReference>
<keyword evidence="5" id="KW-1185">Reference proteome</keyword>
<evidence type="ECO:0000256" key="2">
    <source>
        <dbReference type="SAM" id="Coils"/>
    </source>
</evidence>
<dbReference type="OrthoDB" id="66906at2759"/>
<dbReference type="Pfam" id="PF14559">
    <property type="entry name" value="TPR_19"/>
    <property type="match status" value="1"/>
</dbReference>
<comment type="caution">
    <text evidence="4">The sequence shown here is derived from an EMBL/GenBank/DDBJ whole genome shotgun (WGS) entry which is preliminary data.</text>
</comment>
<evidence type="ECO:0000313" key="4">
    <source>
        <dbReference type="EMBL" id="GER57282.1"/>
    </source>
</evidence>
<dbReference type="SMART" id="SM00028">
    <property type="entry name" value="TPR"/>
    <property type="match status" value="3"/>
</dbReference>
<dbReference type="SUPFAM" id="SSF48452">
    <property type="entry name" value="TPR-like"/>
    <property type="match status" value="1"/>
</dbReference>
<feature type="coiled-coil region" evidence="2">
    <location>
        <begin position="266"/>
        <end position="326"/>
    </location>
</feature>
<feature type="repeat" description="TPR" evidence="1">
    <location>
        <begin position="331"/>
        <end position="364"/>
    </location>
</feature>
<dbReference type="Proteomes" id="UP000325081">
    <property type="component" value="Unassembled WGS sequence"/>
</dbReference>